<dbReference type="HOGENOM" id="CLU_2336869_0_0_1"/>
<evidence type="ECO:0000313" key="2">
    <source>
        <dbReference type="EnsemblPlants" id="KEH27157"/>
    </source>
</evidence>
<evidence type="ECO:0000313" key="3">
    <source>
        <dbReference type="Proteomes" id="UP000002051"/>
    </source>
</evidence>
<protein>
    <submittedName>
        <fullName evidence="1 2">Uncharacterized protein</fullName>
    </submittedName>
</protein>
<proteinExistence type="predicted"/>
<dbReference type="PaxDb" id="3880-AES85015"/>
<dbReference type="AlphaFoldDB" id="G8A0M7"/>
<reference evidence="1 3" key="1">
    <citation type="journal article" date="2011" name="Nature">
        <title>The Medicago genome provides insight into the evolution of rhizobial symbioses.</title>
        <authorList>
            <person name="Young N.D."/>
            <person name="Debelle F."/>
            <person name="Oldroyd G.E."/>
            <person name="Geurts R."/>
            <person name="Cannon S.B."/>
            <person name="Udvardi M.K."/>
            <person name="Benedito V.A."/>
            <person name="Mayer K.F."/>
            <person name="Gouzy J."/>
            <person name="Schoof H."/>
            <person name="Van de Peer Y."/>
            <person name="Proost S."/>
            <person name="Cook D.R."/>
            <person name="Meyers B.C."/>
            <person name="Spannagl M."/>
            <person name="Cheung F."/>
            <person name="De Mita S."/>
            <person name="Krishnakumar V."/>
            <person name="Gundlach H."/>
            <person name="Zhou S."/>
            <person name="Mudge J."/>
            <person name="Bharti A.K."/>
            <person name="Murray J.D."/>
            <person name="Naoumkina M.A."/>
            <person name="Rosen B."/>
            <person name="Silverstein K.A."/>
            <person name="Tang H."/>
            <person name="Rombauts S."/>
            <person name="Zhao P.X."/>
            <person name="Zhou P."/>
            <person name="Barbe V."/>
            <person name="Bardou P."/>
            <person name="Bechner M."/>
            <person name="Bellec A."/>
            <person name="Berger A."/>
            <person name="Berges H."/>
            <person name="Bidwell S."/>
            <person name="Bisseling T."/>
            <person name="Choisne N."/>
            <person name="Couloux A."/>
            <person name="Denny R."/>
            <person name="Deshpande S."/>
            <person name="Dai X."/>
            <person name="Doyle J.J."/>
            <person name="Dudez A.M."/>
            <person name="Farmer A.D."/>
            <person name="Fouteau S."/>
            <person name="Franken C."/>
            <person name="Gibelin C."/>
            <person name="Gish J."/>
            <person name="Goldstein S."/>
            <person name="Gonzalez A.J."/>
            <person name="Green P.J."/>
            <person name="Hallab A."/>
            <person name="Hartog M."/>
            <person name="Hua A."/>
            <person name="Humphray S.J."/>
            <person name="Jeong D.H."/>
            <person name="Jing Y."/>
            <person name="Jocker A."/>
            <person name="Kenton S.M."/>
            <person name="Kim D.J."/>
            <person name="Klee K."/>
            <person name="Lai H."/>
            <person name="Lang C."/>
            <person name="Lin S."/>
            <person name="Macmil S.L."/>
            <person name="Magdelenat G."/>
            <person name="Matthews L."/>
            <person name="McCorrison J."/>
            <person name="Monaghan E.L."/>
            <person name="Mun J.H."/>
            <person name="Najar F.Z."/>
            <person name="Nicholson C."/>
            <person name="Noirot C."/>
            <person name="O'Bleness M."/>
            <person name="Paule C.R."/>
            <person name="Poulain J."/>
            <person name="Prion F."/>
            <person name="Qin B."/>
            <person name="Qu C."/>
            <person name="Retzel E.F."/>
            <person name="Riddle C."/>
            <person name="Sallet E."/>
            <person name="Samain S."/>
            <person name="Samson N."/>
            <person name="Sanders I."/>
            <person name="Saurat O."/>
            <person name="Scarpelli C."/>
            <person name="Schiex T."/>
            <person name="Segurens B."/>
            <person name="Severin A.J."/>
            <person name="Sherrier D.J."/>
            <person name="Shi R."/>
            <person name="Sims S."/>
            <person name="Singer S.R."/>
            <person name="Sinharoy S."/>
            <person name="Sterck L."/>
            <person name="Viollet A."/>
            <person name="Wang B.B."/>
            <person name="Wang K."/>
            <person name="Wang M."/>
            <person name="Wang X."/>
            <person name="Warfsmann J."/>
            <person name="Weissenbach J."/>
            <person name="White D.D."/>
            <person name="White J.D."/>
            <person name="Wiley G.B."/>
            <person name="Wincker P."/>
            <person name="Xing Y."/>
            <person name="Yang L."/>
            <person name="Yao Z."/>
            <person name="Ying F."/>
            <person name="Zhai J."/>
            <person name="Zhou L."/>
            <person name="Zuber A."/>
            <person name="Denarie J."/>
            <person name="Dixon R.A."/>
            <person name="May G.D."/>
            <person name="Schwartz D.C."/>
            <person name="Rogers J."/>
            <person name="Quetier F."/>
            <person name="Town C.D."/>
            <person name="Roe B.A."/>
        </authorList>
    </citation>
    <scope>NUCLEOTIDE SEQUENCE [LARGE SCALE GENOMIC DNA]</scope>
    <source>
        <strain evidence="1">A17</strain>
        <strain evidence="2 3">cv. Jemalong A17</strain>
    </source>
</reference>
<sequence>MSPNWDGNRSGWLTGAYGLAYDRPDQAFKQDNMSYQTFRNPNSGLKSKSMTGHMPDLDLQKNWQVKLRPYEALLGLAYSHPYPQWKQLLTIGFMWKLL</sequence>
<name>G8A0M7_MEDTR</name>
<evidence type="ECO:0000313" key="1">
    <source>
        <dbReference type="EMBL" id="KEH27157.1"/>
    </source>
</evidence>
<dbReference type="EnsemblPlants" id="KEH27157">
    <property type="protein sequence ID" value="KEH27157"/>
    <property type="gene ID" value="MTR_6g488250"/>
</dbReference>
<organism evidence="1 3">
    <name type="scientific">Medicago truncatula</name>
    <name type="common">Barrel medic</name>
    <name type="synonym">Medicago tribuloides</name>
    <dbReference type="NCBI Taxonomy" id="3880"/>
    <lineage>
        <taxon>Eukaryota</taxon>
        <taxon>Viridiplantae</taxon>
        <taxon>Streptophyta</taxon>
        <taxon>Embryophyta</taxon>
        <taxon>Tracheophyta</taxon>
        <taxon>Spermatophyta</taxon>
        <taxon>Magnoliopsida</taxon>
        <taxon>eudicotyledons</taxon>
        <taxon>Gunneridae</taxon>
        <taxon>Pentapetalae</taxon>
        <taxon>rosids</taxon>
        <taxon>fabids</taxon>
        <taxon>Fabales</taxon>
        <taxon>Fabaceae</taxon>
        <taxon>Papilionoideae</taxon>
        <taxon>50 kb inversion clade</taxon>
        <taxon>NPAAA clade</taxon>
        <taxon>Hologalegina</taxon>
        <taxon>IRL clade</taxon>
        <taxon>Trifolieae</taxon>
        <taxon>Medicago</taxon>
    </lineage>
</organism>
<reference evidence="1 3" key="2">
    <citation type="journal article" date="2014" name="BMC Genomics">
        <title>An improved genome release (version Mt4.0) for the model legume Medicago truncatula.</title>
        <authorList>
            <person name="Tang H."/>
            <person name="Krishnakumar V."/>
            <person name="Bidwell S."/>
            <person name="Rosen B."/>
            <person name="Chan A."/>
            <person name="Zhou S."/>
            <person name="Gentzbittel L."/>
            <person name="Childs K.L."/>
            <person name="Yandell M."/>
            <person name="Gundlach H."/>
            <person name="Mayer K.F."/>
            <person name="Schwartz D.C."/>
            <person name="Town C.D."/>
        </authorList>
    </citation>
    <scope>GENOME REANNOTATION</scope>
    <source>
        <strain evidence="1">A17</strain>
        <strain evidence="2 3">cv. Jemalong A17</strain>
    </source>
</reference>
<accession>G8A0M7</accession>
<reference evidence="2" key="3">
    <citation type="submission" date="2015-04" db="UniProtKB">
        <authorList>
            <consortium name="EnsemblPlants"/>
        </authorList>
    </citation>
    <scope>IDENTIFICATION</scope>
    <source>
        <strain evidence="2">cv. Jemalong A17</strain>
    </source>
</reference>
<keyword evidence="3" id="KW-1185">Reference proteome</keyword>
<gene>
    <name evidence="1" type="ordered locus">MTR_6g488250</name>
</gene>
<dbReference type="Proteomes" id="UP000002051">
    <property type="component" value="Chromosome 6"/>
</dbReference>
<dbReference type="EMBL" id="CM001222">
    <property type="protein sequence ID" value="KEH27157.1"/>
    <property type="molecule type" value="Genomic_DNA"/>
</dbReference>